<dbReference type="AlphaFoldDB" id="A0A1C6VV91"/>
<name>A0A1C6VV91_9ACTN</name>
<dbReference type="OrthoDB" id="3698149at2"/>
<reference evidence="2" key="1">
    <citation type="submission" date="2016-06" db="EMBL/GenBank/DDBJ databases">
        <authorList>
            <person name="Varghese N."/>
            <person name="Submissions Spin"/>
        </authorList>
    </citation>
    <scope>NUCLEOTIDE SEQUENCE [LARGE SCALE GENOMIC DNA]</scope>
    <source>
        <strain evidence="2">DSM 43903</strain>
    </source>
</reference>
<protein>
    <submittedName>
        <fullName evidence="1">Uncharacterized protein</fullName>
    </submittedName>
</protein>
<dbReference type="Proteomes" id="UP000199001">
    <property type="component" value="Unassembled WGS sequence"/>
</dbReference>
<proteinExistence type="predicted"/>
<evidence type="ECO:0000313" key="2">
    <source>
        <dbReference type="Proteomes" id="UP000199001"/>
    </source>
</evidence>
<accession>A0A1C6VV91</accession>
<sequence>MGGWVDVYQRDDGRLYVSSHSRVVGGPRVVNGWCEATTADVADGRLGALVRDGLRAGEEPLRDVTADDVREFLRRLLALARVGSVAVFARGARAVGVERHDSGGCVVVATEYRGAGLGFVFTDTTIAVPAEAPADDLGRAVRRGLASSCDPGSRGHRR</sequence>
<evidence type="ECO:0000313" key="1">
    <source>
        <dbReference type="EMBL" id="SCL70142.1"/>
    </source>
</evidence>
<dbReference type="RefSeq" id="WP_141721809.1">
    <property type="nucleotide sequence ID" value="NZ_FMHZ01000002.1"/>
</dbReference>
<organism evidence="1 2">
    <name type="scientific">Micromonospora citrea</name>
    <dbReference type="NCBI Taxonomy" id="47855"/>
    <lineage>
        <taxon>Bacteria</taxon>
        <taxon>Bacillati</taxon>
        <taxon>Actinomycetota</taxon>
        <taxon>Actinomycetes</taxon>
        <taxon>Micromonosporales</taxon>
        <taxon>Micromonosporaceae</taxon>
        <taxon>Micromonospora</taxon>
    </lineage>
</organism>
<keyword evidence="2" id="KW-1185">Reference proteome</keyword>
<gene>
    <name evidence="1" type="ORF">GA0070606_5306</name>
</gene>
<dbReference type="EMBL" id="FMHZ01000002">
    <property type="protein sequence ID" value="SCL70142.1"/>
    <property type="molecule type" value="Genomic_DNA"/>
</dbReference>